<dbReference type="eggNOG" id="KOG0504">
    <property type="taxonomic scope" value="Eukaryota"/>
</dbReference>
<dbReference type="PANTHER" id="PTHR24198">
    <property type="entry name" value="ANKYRIN REPEAT AND PROTEIN KINASE DOMAIN-CONTAINING PROTEIN"/>
    <property type="match status" value="1"/>
</dbReference>
<keyword evidence="5" id="KW-0808">Transferase</keyword>
<reference evidence="5" key="2">
    <citation type="journal article" date="2007" name="Science">
        <title>Draft genome sequence of the sexually transmitted pathogen Trichomonas vaginalis.</title>
        <authorList>
            <person name="Carlton J.M."/>
            <person name="Hirt R.P."/>
            <person name="Silva J.C."/>
            <person name="Delcher A.L."/>
            <person name="Schatz M."/>
            <person name="Zhao Q."/>
            <person name="Wortman J.R."/>
            <person name="Bidwell S.L."/>
            <person name="Alsmark U.C.M."/>
            <person name="Besteiro S."/>
            <person name="Sicheritz-Ponten T."/>
            <person name="Noel C.J."/>
            <person name="Dacks J.B."/>
            <person name="Foster P.G."/>
            <person name="Simillion C."/>
            <person name="Van de Peer Y."/>
            <person name="Miranda-Saavedra D."/>
            <person name="Barton G.J."/>
            <person name="Westrop G.D."/>
            <person name="Mueller S."/>
            <person name="Dessi D."/>
            <person name="Fiori P.L."/>
            <person name="Ren Q."/>
            <person name="Paulsen I."/>
            <person name="Zhang H."/>
            <person name="Bastida-Corcuera F.D."/>
            <person name="Simoes-Barbosa A."/>
            <person name="Brown M.T."/>
            <person name="Hayes R.D."/>
            <person name="Mukherjee M."/>
            <person name="Okumura C.Y."/>
            <person name="Schneider R."/>
            <person name="Smith A.J."/>
            <person name="Vanacova S."/>
            <person name="Villalvazo M."/>
            <person name="Haas B.J."/>
            <person name="Pertea M."/>
            <person name="Feldblyum T.V."/>
            <person name="Utterback T.R."/>
            <person name="Shu C.L."/>
            <person name="Osoegawa K."/>
            <person name="de Jong P.J."/>
            <person name="Hrdy I."/>
            <person name="Horvathova L."/>
            <person name="Zubacova Z."/>
            <person name="Dolezal P."/>
            <person name="Malik S.B."/>
            <person name="Logsdon J.M. Jr."/>
            <person name="Henze K."/>
            <person name="Gupta A."/>
            <person name="Wang C.C."/>
            <person name="Dunne R.L."/>
            <person name="Upcroft J.A."/>
            <person name="Upcroft P."/>
            <person name="White O."/>
            <person name="Salzberg S.L."/>
            <person name="Tang P."/>
            <person name="Chiu C.-H."/>
            <person name="Lee Y.-S."/>
            <person name="Embley T.M."/>
            <person name="Coombs G.H."/>
            <person name="Mottram J.C."/>
            <person name="Tachezy J."/>
            <person name="Fraser-Liggett C.M."/>
            <person name="Johnson P.J."/>
        </authorList>
    </citation>
    <scope>NUCLEOTIDE SEQUENCE [LARGE SCALE GENOMIC DNA]</scope>
    <source>
        <strain evidence="5">G3</strain>
    </source>
</reference>
<sequence>MNFTPLNQTQETIQESPPHKLRRYIIRGTHGNYFIAKDYEIKTDVSKEVKKFLNVFFGGKTIDKDWTRKYPVTRINRVNIAEELKESFIIEFNVCAALKHTALNPVLDYVIDTRDNEKAGLFIVYKNSVRDYFDNYISNSVESAVNDIIMIKILLGVISALSYLHSNGIVAGDLRPGTIFLNSRMEPLLINYNLPQLYPCPLIPYEVKKSEYSAPELADEYKITEKSDVFSFGVLLSKVYSRLMYNEKNFLKRLKNLYKECTSLDPSQRPKSPQVEKMLFEINQQLPYTSQPLTDYYYNIIKSCPESKTNPRQTFQYNEYADNIMESVEKKIDSLKNIVPNKILVKCKQNIYMRALLISLIERNTEAVCIWILSNYKNFKMQDIYEIIDAIIQTTVICYQKVDIYAKLAKNLYKTSLPSNKLGFIPTIILHKLFTIFMKHDPYPNYMPYVSFLHSIYRRKIINIHEVLQMVKDIYEQAPSPTFAIPLYIWFNKEIKEIDPDFSQKMIDLIEKTDVRPVFKSFISGEGEISQLSSIIMADNHIAFKNYMTEHPEAMQQVINPTVFEVCPYAQDNISVPMYVLLYNANKIYTYISSASRIYECDNDTMMQMALIGNHTSYLENHKLNLNSQKIMEYSVKFHNYTALLQEYEKGMKPETTECVFSSIKFNNLISLLLILSISSKNGVNKVVNAKEHFGKTLFHAAVENGDYLFLRLLLSISNIKPFKRDSWGRNSLHWAAIYGCDSPDKWSTKNTVRYPWWFGADSEKITGENIKNLSDMFRRYQFPGSFATKLLSTQQEIDPYSSFKENKEIQEKLSTTTSNSEIWSPSNLTFNKRFGSPHLMKLLLNYNSKNINDKDEYGMTPLHYAAENGGLNVMKVLFSKIGLDPNLKDEKGRTPLHICAKNDDADCFTFLLKSGKVKPEIEDNKKRTAYEVAVANNSFKVLNAAEDLATNGCRI</sequence>
<dbReference type="GO" id="GO:0004672">
    <property type="term" value="F:protein kinase activity"/>
    <property type="evidence" value="ECO:0007669"/>
    <property type="project" value="InterPro"/>
</dbReference>
<keyword evidence="6" id="KW-1185">Reference proteome</keyword>
<dbReference type="InterPro" id="IPR011009">
    <property type="entry name" value="Kinase-like_dom_sf"/>
</dbReference>
<dbReference type="InterPro" id="IPR002110">
    <property type="entry name" value="Ankyrin_rpt"/>
</dbReference>
<keyword evidence="2 3" id="KW-0040">ANK repeat</keyword>
<reference evidence="5" key="1">
    <citation type="submission" date="2006-10" db="EMBL/GenBank/DDBJ databases">
        <authorList>
            <person name="Amadeo P."/>
            <person name="Zhao Q."/>
            <person name="Wortman J."/>
            <person name="Fraser-Liggett C."/>
            <person name="Carlton J."/>
        </authorList>
    </citation>
    <scope>NUCLEOTIDE SEQUENCE</scope>
    <source>
        <strain evidence="5">G3</strain>
    </source>
</reference>
<evidence type="ECO:0000256" key="2">
    <source>
        <dbReference type="ARBA" id="ARBA00023043"/>
    </source>
</evidence>
<dbReference type="PROSITE" id="PS50011">
    <property type="entry name" value="PROTEIN_KINASE_DOM"/>
    <property type="match status" value="1"/>
</dbReference>
<dbReference type="KEGG" id="tva:4757862"/>
<dbReference type="Gene3D" id="1.25.40.20">
    <property type="entry name" value="Ankyrin repeat-containing domain"/>
    <property type="match status" value="1"/>
</dbReference>
<evidence type="ECO:0000313" key="5">
    <source>
        <dbReference type="EMBL" id="EAY00040.1"/>
    </source>
</evidence>
<dbReference type="Pfam" id="PF00069">
    <property type="entry name" value="Pkinase"/>
    <property type="match status" value="1"/>
</dbReference>
<dbReference type="SMR" id="A2F4X5"/>
<dbReference type="SUPFAM" id="SSF56112">
    <property type="entry name" value="Protein kinase-like (PK-like)"/>
    <property type="match status" value="1"/>
</dbReference>
<feature type="repeat" description="ANK" evidence="3">
    <location>
        <begin position="892"/>
        <end position="916"/>
    </location>
</feature>
<dbReference type="Gene3D" id="1.10.510.10">
    <property type="entry name" value="Transferase(Phosphotransferase) domain 1"/>
    <property type="match status" value="1"/>
</dbReference>
<gene>
    <name evidence="5" type="ORF">TVAG_345880</name>
</gene>
<dbReference type="eggNOG" id="KOG1187">
    <property type="taxonomic scope" value="Eukaryota"/>
</dbReference>
<dbReference type="InterPro" id="IPR000719">
    <property type="entry name" value="Prot_kinase_dom"/>
</dbReference>
<name>A2F4X5_TRIV3</name>
<protein>
    <submittedName>
        <fullName evidence="5">TKL family protein kinase</fullName>
    </submittedName>
</protein>
<keyword evidence="1" id="KW-0677">Repeat</keyword>
<dbReference type="AlphaFoldDB" id="A2F4X5"/>
<dbReference type="Proteomes" id="UP000001542">
    <property type="component" value="Unassembled WGS sequence"/>
</dbReference>
<evidence type="ECO:0000313" key="6">
    <source>
        <dbReference type="Proteomes" id="UP000001542"/>
    </source>
</evidence>
<dbReference type="SMART" id="SM00248">
    <property type="entry name" value="ANK"/>
    <property type="match status" value="4"/>
</dbReference>
<dbReference type="PROSITE" id="PS50297">
    <property type="entry name" value="ANK_REP_REGION"/>
    <property type="match status" value="2"/>
</dbReference>
<dbReference type="RefSeq" id="XP_001312969.1">
    <property type="nucleotide sequence ID" value="XM_001312968.1"/>
</dbReference>
<proteinExistence type="predicted"/>
<dbReference type="InterPro" id="IPR036770">
    <property type="entry name" value="Ankyrin_rpt-contain_sf"/>
</dbReference>
<dbReference type="Pfam" id="PF13857">
    <property type="entry name" value="Ank_5"/>
    <property type="match status" value="1"/>
</dbReference>
<dbReference type="PANTHER" id="PTHR24198:SF165">
    <property type="entry name" value="ANKYRIN REPEAT-CONTAINING PROTEIN-RELATED"/>
    <property type="match status" value="1"/>
</dbReference>
<evidence type="ECO:0000256" key="3">
    <source>
        <dbReference type="PROSITE-ProRule" id="PRU00023"/>
    </source>
</evidence>
<organism evidence="5 6">
    <name type="scientific">Trichomonas vaginalis (strain ATCC PRA-98 / G3)</name>
    <dbReference type="NCBI Taxonomy" id="412133"/>
    <lineage>
        <taxon>Eukaryota</taxon>
        <taxon>Metamonada</taxon>
        <taxon>Parabasalia</taxon>
        <taxon>Trichomonadida</taxon>
        <taxon>Trichomonadidae</taxon>
        <taxon>Trichomonas</taxon>
    </lineage>
</organism>
<accession>A2F4X5</accession>
<dbReference type="SMART" id="SM00220">
    <property type="entry name" value="S_TKc"/>
    <property type="match status" value="1"/>
</dbReference>
<dbReference type="STRING" id="5722.A2F4X5"/>
<dbReference type="EMBL" id="DS113616">
    <property type="protein sequence ID" value="EAY00040.1"/>
    <property type="molecule type" value="Genomic_DNA"/>
</dbReference>
<dbReference type="InParanoid" id="A2F4X5"/>
<dbReference type="VEuPathDB" id="TrichDB:TVAG_345880"/>
<dbReference type="PROSITE" id="PS50088">
    <property type="entry name" value="ANK_REPEAT"/>
    <property type="match status" value="2"/>
</dbReference>
<feature type="repeat" description="ANK" evidence="3">
    <location>
        <begin position="858"/>
        <end position="891"/>
    </location>
</feature>
<evidence type="ECO:0000259" key="4">
    <source>
        <dbReference type="PROSITE" id="PS50011"/>
    </source>
</evidence>
<evidence type="ECO:0000256" key="1">
    <source>
        <dbReference type="ARBA" id="ARBA00022737"/>
    </source>
</evidence>
<dbReference type="GO" id="GO:0005524">
    <property type="term" value="F:ATP binding"/>
    <property type="evidence" value="ECO:0007669"/>
    <property type="project" value="InterPro"/>
</dbReference>
<dbReference type="SUPFAM" id="SSF48403">
    <property type="entry name" value="Ankyrin repeat"/>
    <property type="match status" value="2"/>
</dbReference>
<keyword evidence="5" id="KW-0418">Kinase</keyword>
<feature type="domain" description="Protein kinase" evidence="4">
    <location>
        <begin position="19"/>
        <end position="321"/>
    </location>
</feature>
<dbReference type="VEuPathDB" id="TrichDB:TVAGG3_1069860"/>